<organism evidence="2 3">
    <name type="scientific">Thiothrix lacustris</name>
    <dbReference type="NCBI Taxonomy" id="525917"/>
    <lineage>
        <taxon>Bacteria</taxon>
        <taxon>Pseudomonadati</taxon>
        <taxon>Pseudomonadota</taxon>
        <taxon>Gammaproteobacteria</taxon>
        <taxon>Thiotrichales</taxon>
        <taxon>Thiotrichaceae</taxon>
        <taxon>Thiothrix</taxon>
    </lineage>
</organism>
<dbReference type="InterPro" id="IPR042095">
    <property type="entry name" value="SUMF_sf"/>
</dbReference>
<dbReference type="SUPFAM" id="SSF52200">
    <property type="entry name" value="Toll/Interleukin receptor TIR domain"/>
    <property type="match status" value="1"/>
</dbReference>
<dbReference type="Proteomes" id="UP000192491">
    <property type="component" value="Unassembled WGS sequence"/>
</dbReference>
<dbReference type="PANTHER" id="PTHR23150">
    <property type="entry name" value="SULFATASE MODIFYING FACTOR 1, 2"/>
    <property type="match status" value="1"/>
</dbReference>
<dbReference type="InterPro" id="IPR007111">
    <property type="entry name" value="NACHT_NTPase"/>
</dbReference>
<dbReference type="InterPro" id="IPR035897">
    <property type="entry name" value="Toll_tir_struct_dom_sf"/>
</dbReference>
<dbReference type="InterPro" id="IPR005532">
    <property type="entry name" value="SUMF_dom"/>
</dbReference>
<evidence type="ECO:0000313" key="3">
    <source>
        <dbReference type="Proteomes" id="UP000192491"/>
    </source>
</evidence>
<proteinExistence type="predicted"/>
<dbReference type="InterPro" id="IPR051043">
    <property type="entry name" value="Sulfatase_Mod_Factor_Kinase"/>
</dbReference>
<dbReference type="InterPro" id="IPR013568">
    <property type="entry name" value="SEFIR_dom"/>
</dbReference>
<evidence type="ECO:0000313" key="2">
    <source>
        <dbReference type="EMBL" id="OQX00845.1"/>
    </source>
</evidence>
<accession>A0A1Y1Q9R0</accession>
<dbReference type="InterPro" id="IPR016187">
    <property type="entry name" value="CTDL_fold"/>
</dbReference>
<dbReference type="EMBL" id="MTEJ01000619">
    <property type="protein sequence ID" value="OQX00845.1"/>
    <property type="molecule type" value="Genomic_DNA"/>
</dbReference>
<protein>
    <recommendedName>
        <fullName evidence="1">SEFIR domain-containing protein</fullName>
    </recommendedName>
</protein>
<feature type="domain" description="SEFIR" evidence="1">
    <location>
        <begin position="4"/>
        <end position="144"/>
    </location>
</feature>
<dbReference type="Pfam" id="PF05729">
    <property type="entry name" value="NACHT"/>
    <property type="match status" value="1"/>
</dbReference>
<dbReference type="Gene3D" id="3.40.50.300">
    <property type="entry name" value="P-loop containing nucleotide triphosphate hydrolases"/>
    <property type="match status" value="1"/>
</dbReference>
<dbReference type="Pfam" id="PF08357">
    <property type="entry name" value="SEFIR"/>
    <property type="match status" value="1"/>
</dbReference>
<dbReference type="Gene3D" id="3.90.1580.10">
    <property type="entry name" value="paralog of FGE (formylglycine-generating enzyme)"/>
    <property type="match status" value="1"/>
</dbReference>
<name>A0A1Y1Q9R0_9GAMM</name>
<dbReference type="Pfam" id="PF03781">
    <property type="entry name" value="FGE-sulfatase"/>
    <property type="match status" value="1"/>
</dbReference>
<evidence type="ECO:0000259" key="1">
    <source>
        <dbReference type="PROSITE" id="PS51534"/>
    </source>
</evidence>
<dbReference type="SUPFAM" id="SSF52540">
    <property type="entry name" value="P-loop containing nucleoside triphosphate hydrolases"/>
    <property type="match status" value="1"/>
</dbReference>
<dbReference type="SUPFAM" id="SSF56436">
    <property type="entry name" value="C-type lectin-like"/>
    <property type="match status" value="1"/>
</dbReference>
<dbReference type="GO" id="GO:0120147">
    <property type="term" value="F:formylglycine-generating oxidase activity"/>
    <property type="evidence" value="ECO:0007669"/>
    <property type="project" value="TreeGrafter"/>
</dbReference>
<dbReference type="Gene3D" id="3.40.50.11530">
    <property type="match status" value="1"/>
</dbReference>
<comment type="caution">
    <text evidence="2">The sequence shown here is derived from an EMBL/GenBank/DDBJ whole genome shotgun (WGS) entry which is preliminary data.</text>
</comment>
<gene>
    <name evidence="2" type="ORF">BWK73_47570</name>
</gene>
<reference evidence="2 3" key="1">
    <citation type="submission" date="2017-01" db="EMBL/GenBank/DDBJ databases">
        <title>Novel large sulfur bacteria in the metagenomes of groundwater-fed chemosynthetic microbial mats in the Lake Huron basin.</title>
        <authorList>
            <person name="Sharrar A.M."/>
            <person name="Flood B.E."/>
            <person name="Bailey J.V."/>
            <person name="Jones D.S."/>
            <person name="Biddanda B."/>
            <person name="Ruberg S.A."/>
            <person name="Marcus D.N."/>
            <person name="Dick G.J."/>
        </authorList>
    </citation>
    <scope>NUCLEOTIDE SEQUENCE [LARGE SCALE GENOMIC DNA]</scope>
    <source>
        <strain evidence="2">A8</strain>
    </source>
</reference>
<dbReference type="PANTHER" id="PTHR23150:SF19">
    <property type="entry name" value="FORMYLGLYCINE-GENERATING ENZYME"/>
    <property type="match status" value="1"/>
</dbReference>
<dbReference type="PROSITE" id="PS51534">
    <property type="entry name" value="SEFIR"/>
    <property type="match status" value="1"/>
</dbReference>
<dbReference type="InterPro" id="IPR027417">
    <property type="entry name" value="P-loop_NTPase"/>
</dbReference>
<dbReference type="AlphaFoldDB" id="A0A1Y1Q9R0"/>
<sequence>MSQPPRVFISYSHDDDVHRAFVLALANRLRQEQGFDCVIDQHFLPGFPPEGWIKWMRDQVKNADFVLMVCTPLYRDRFERNVEEGGRGVGFEGVVISQTLYNQYFHNPKFIPVISEAGNFDDVPIDLQGYSTYRLPSQYQMVCDFVRGVLYNPLPPLGQLVNSLETRVDGYLNWVQNTFLHDMNAYTEMDGIQRLRAEPDVCRITFIGAEDDEFADLDELYEGVPEGQVREEKTFGNILDALVGVRQGIFLGKPGAGKSTTLWKLAHDEIQQNNTREQRIVPVILRLGFWVQAEQSLLAFIHAQTNIDAPKLGDAFAELLAQQRILLILDGLNEMPISQQQAKGRQIRDFLAAYSQLRAYASCREDDYSDVLRLPLPELHIQPLSIPKIKSFIHSYLQAKGISQAGEAAEKLFWDIAGGQELQAVWQVWEQAGATSEQFWLGQDLPYCIYLSQQNATIWQSKIRDNPKNLIGLASNPYLLAMLMRIGKLGHTFPQNRGKLLAKFYQQLVKREADKKNKPKNNAELLQDGGQQLESLIGKLAWAMQTQTSASLHETLTLMEHDGQWLKLAIRCNVLEQIGDNIRFSHQLLQDYFIAVGMKQRLDTGQLSAERFWQQSGKWWEPTGWEEPVVLLAGLYQDDCSPVIRWLERANPKLAARCIRESGVPCDAVTKASLQQPWSARLGNLDTDPNPHARAAIGTALAWVSLHGRSLDQRKGVGLDAVGLPDIDWVEISSGEFTYQKDECLSLPTYKMSRYPITNAQFQAFVADGDYEIKEWWKNLKKSDSLPRHRWVESNRPVEGVSWYDAMAFCRWLSAKTGREVRLPTEQEWEKAAQGSGDWEYPWGKSYKTGYANINETCGHDKIGENNLQETSAVGIYPQGKSPYGLMDMSGNVWEWCLNKHEEPQVITPDFSGADRVLRGGSWSNDVQHIRSAIRRYNTPSNRYSSIGFRLVLP</sequence>